<dbReference type="InterPro" id="IPR050625">
    <property type="entry name" value="ParA/MinD_ATPase"/>
</dbReference>
<evidence type="ECO:0000259" key="2">
    <source>
        <dbReference type="Pfam" id="PF01656"/>
    </source>
</evidence>
<feature type="domain" description="CobQ/CobB/MinD/ParA nucleotide binding" evidence="2">
    <location>
        <begin position="134"/>
        <end position="348"/>
    </location>
</feature>
<comment type="caution">
    <text evidence="3">The sequence shown here is derived from an EMBL/GenBank/DDBJ whole genome shotgun (WGS) entry which is preliminary data.</text>
</comment>
<proteinExistence type="predicted"/>
<evidence type="ECO:0000313" key="4">
    <source>
        <dbReference type="Proteomes" id="UP001596122"/>
    </source>
</evidence>
<dbReference type="PANTHER" id="PTHR43384:SF13">
    <property type="entry name" value="SLR0110 PROTEIN"/>
    <property type="match status" value="1"/>
</dbReference>
<dbReference type="InterPro" id="IPR002586">
    <property type="entry name" value="CobQ/CobB/MinD/ParA_Nub-bd_dom"/>
</dbReference>
<dbReference type="Proteomes" id="UP001596122">
    <property type="component" value="Unassembled WGS sequence"/>
</dbReference>
<dbReference type="Pfam" id="PF01656">
    <property type="entry name" value="CbiA"/>
    <property type="match status" value="1"/>
</dbReference>
<name>A0ABW0GQP7_9MICO</name>
<organism evidence="3 4">
    <name type="scientific">Aquipuribacter nitratireducens</name>
    <dbReference type="NCBI Taxonomy" id="650104"/>
    <lineage>
        <taxon>Bacteria</taxon>
        <taxon>Bacillati</taxon>
        <taxon>Actinomycetota</taxon>
        <taxon>Actinomycetes</taxon>
        <taxon>Micrococcales</taxon>
        <taxon>Intrasporangiaceae</taxon>
        <taxon>Aquipuribacter</taxon>
    </lineage>
</organism>
<dbReference type="EMBL" id="JBHSLD010000015">
    <property type="protein sequence ID" value="MFC5382273.1"/>
    <property type="molecule type" value="Genomic_DNA"/>
</dbReference>
<dbReference type="Gene3D" id="3.40.50.300">
    <property type="entry name" value="P-loop containing nucleotide triphosphate hydrolases"/>
    <property type="match status" value="1"/>
</dbReference>
<gene>
    <name evidence="3" type="ORF">ACFPJ6_16015</name>
</gene>
<accession>A0ABW0GQP7</accession>
<dbReference type="PANTHER" id="PTHR43384">
    <property type="entry name" value="SEPTUM SITE-DETERMINING PROTEIN MIND HOMOLOG, CHLOROPLASTIC-RELATED"/>
    <property type="match status" value="1"/>
</dbReference>
<sequence>MNVVALGVADTSRAALGDGTEHVADLAALRERMTAPGARTVVLGPAVPLELAVRLADEHRVSRPDVGIVLERAPQEAAAAEVLTTALRAGVREVVPAGDPAALQEAVRRSDTLSRALAERAPGGPPPQAAGRVITVFSAKGGCGKTTVSTNVGALLAAGGRRRVVVVDLDLAFGDVAIALQLFPSRTIADAVPLGARDLDFPALEQLLTPHSAGLTTLVAPTDPATGDSVPAALVTRVLELLREHFDYVVVDTPPAFDDQVLAAFDLSDVVVLLATLDIPALKNLKLTLETLEILSYPQERWKVVINRADSKVGLSMAEVEKTLQTRITAQVPSSRDVPASVNRGVPIVLDDPRHAVSAALRDFVERDLVVRSGTTGDVPPPLRRDRRRLGRRRDHS</sequence>
<evidence type="ECO:0000256" key="1">
    <source>
        <dbReference type="SAM" id="MobiDB-lite"/>
    </source>
</evidence>
<feature type="compositionally biased region" description="Basic residues" evidence="1">
    <location>
        <begin position="385"/>
        <end position="397"/>
    </location>
</feature>
<protein>
    <submittedName>
        <fullName evidence="3">CpaE family protein</fullName>
    </submittedName>
</protein>
<evidence type="ECO:0000313" key="3">
    <source>
        <dbReference type="EMBL" id="MFC5382273.1"/>
    </source>
</evidence>
<dbReference type="SUPFAM" id="SSF52540">
    <property type="entry name" value="P-loop containing nucleoside triphosphate hydrolases"/>
    <property type="match status" value="1"/>
</dbReference>
<keyword evidence="4" id="KW-1185">Reference proteome</keyword>
<reference evidence="4" key="1">
    <citation type="journal article" date="2019" name="Int. J. Syst. Evol. Microbiol.">
        <title>The Global Catalogue of Microorganisms (GCM) 10K type strain sequencing project: providing services to taxonomists for standard genome sequencing and annotation.</title>
        <authorList>
            <consortium name="The Broad Institute Genomics Platform"/>
            <consortium name="The Broad Institute Genome Sequencing Center for Infectious Disease"/>
            <person name="Wu L."/>
            <person name="Ma J."/>
        </authorList>
    </citation>
    <scope>NUCLEOTIDE SEQUENCE [LARGE SCALE GENOMIC DNA]</scope>
    <source>
        <strain evidence="4">CCUG 43114</strain>
    </source>
</reference>
<dbReference type="RefSeq" id="WP_340271234.1">
    <property type="nucleotide sequence ID" value="NZ_JBBEOG010000010.1"/>
</dbReference>
<dbReference type="InterPro" id="IPR027417">
    <property type="entry name" value="P-loop_NTPase"/>
</dbReference>
<feature type="region of interest" description="Disordered" evidence="1">
    <location>
        <begin position="373"/>
        <end position="397"/>
    </location>
</feature>